<dbReference type="AlphaFoldDB" id="A0AAE1TH36"/>
<evidence type="ECO:0000259" key="2">
    <source>
        <dbReference type="PROSITE" id="PS51925"/>
    </source>
</evidence>
<feature type="domain" description="DM2" evidence="2">
    <location>
        <begin position="76"/>
        <end position="154"/>
    </location>
</feature>
<reference evidence="3" key="1">
    <citation type="submission" date="2023-10" db="EMBL/GenBank/DDBJ databases">
        <title>Chromosome-level genome of the transformable northern wattle, Acacia crassicarpa.</title>
        <authorList>
            <person name="Massaro I."/>
            <person name="Sinha N.R."/>
            <person name="Poethig S."/>
            <person name="Leichty A.R."/>
        </authorList>
    </citation>
    <scope>NUCLEOTIDE SEQUENCE</scope>
    <source>
        <strain evidence="3">Acra3RX</strain>
        <tissue evidence="3">Leaf</tissue>
    </source>
</reference>
<gene>
    <name evidence="3" type="ORF">QN277_001706</name>
</gene>
<dbReference type="EMBL" id="JAWXYG010000001">
    <property type="protein sequence ID" value="KAK4284943.1"/>
    <property type="molecule type" value="Genomic_DNA"/>
</dbReference>
<dbReference type="PANTHER" id="PTHR13844">
    <property type="entry name" value="SWI/SNF-RELATED MATRIX-ASSOCIATED ACTIN-DEPENDENT REGULATOR OF CHROMATIN SUBFAMILY D"/>
    <property type="match status" value="1"/>
</dbReference>
<proteinExistence type="predicted"/>
<feature type="compositionally biased region" description="Low complexity" evidence="1">
    <location>
        <begin position="22"/>
        <end position="65"/>
    </location>
</feature>
<evidence type="ECO:0000256" key="1">
    <source>
        <dbReference type="SAM" id="MobiDB-lite"/>
    </source>
</evidence>
<feature type="region of interest" description="Disordered" evidence="1">
    <location>
        <begin position="22"/>
        <end position="80"/>
    </location>
</feature>
<dbReference type="Gene3D" id="1.10.245.10">
    <property type="entry name" value="SWIB/MDM2 domain"/>
    <property type="match status" value="1"/>
</dbReference>
<organism evidence="3 4">
    <name type="scientific">Acacia crassicarpa</name>
    <name type="common">northern wattle</name>
    <dbReference type="NCBI Taxonomy" id="499986"/>
    <lineage>
        <taxon>Eukaryota</taxon>
        <taxon>Viridiplantae</taxon>
        <taxon>Streptophyta</taxon>
        <taxon>Embryophyta</taxon>
        <taxon>Tracheophyta</taxon>
        <taxon>Spermatophyta</taxon>
        <taxon>Magnoliopsida</taxon>
        <taxon>eudicotyledons</taxon>
        <taxon>Gunneridae</taxon>
        <taxon>Pentapetalae</taxon>
        <taxon>rosids</taxon>
        <taxon>fabids</taxon>
        <taxon>Fabales</taxon>
        <taxon>Fabaceae</taxon>
        <taxon>Caesalpinioideae</taxon>
        <taxon>mimosoid clade</taxon>
        <taxon>Acacieae</taxon>
        <taxon>Acacia</taxon>
    </lineage>
</organism>
<sequence>MSSSSIASFRVIRGCKALLAPLKSSSSASNAKTTQSSSKSKPKGKNTPQKPHSRSSSSTSPQSSPKPRRELTRPTGILKATPVSPVLHRFLGVSEASRGQAVKQVWAYVKLHNLQNPVNRSEIECDEKLKSLFEGKDKVGFLEVGKLLSRHFQKN</sequence>
<dbReference type="Proteomes" id="UP001293593">
    <property type="component" value="Unassembled WGS sequence"/>
</dbReference>
<dbReference type="InterPro" id="IPR003121">
    <property type="entry name" value="SWIB_MDM2_domain"/>
</dbReference>
<dbReference type="SMART" id="SM00151">
    <property type="entry name" value="SWIB"/>
    <property type="match status" value="1"/>
</dbReference>
<dbReference type="Pfam" id="PF02201">
    <property type="entry name" value="SWIB"/>
    <property type="match status" value="1"/>
</dbReference>
<comment type="caution">
    <text evidence="3">The sequence shown here is derived from an EMBL/GenBank/DDBJ whole genome shotgun (WGS) entry which is preliminary data.</text>
</comment>
<dbReference type="InterPro" id="IPR019835">
    <property type="entry name" value="SWIB_domain"/>
</dbReference>
<accession>A0AAE1TH36</accession>
<evidence type="ECO:0000313" key="3">
    <source>
        <dbReference type="EMBL" id="KAK4284943.1"/>
    </source>
</evidence>
<dbReference type="PROSITE" id="PS51925">
    <property type="entry name" value="SWIB_MDM2"/>
    <property type="match status" value="1"/>
</dbReference>
<keyword evidence="4" id="KW-1185">Reference proteome</keyword>
<dbReference type="CDD" id="cd10567">
    <property type="entry name" value="SWIB-MDM2_like"/>
    <property type="match status" value="1"/>
</dbReference>
<name>A0AAE1TH36_9FABA</name>
<dbReference type="SUPFAM" id="SSF47592">
    <property type="entry name" value="SWIB/MDM2 domain"/>
    <property type="match status" value="1"/>
</dbReference>
<protein>
    <recommendedName>
        <fullName evidence="2">DM2 domain-containing protein</fullName>
    </recommendedName>
</protein>
<dbReference type="InterPro" id="IPR036885">
    <property type="entry name" value="SWIB_MDM2_dom_sf"/>
</dbReference>
<evidence type="ECO:0000313" key="4">
    <source>
        <dbReference type="Proteomes" id="UP001293593"/>
    </source>
</evidence>